<proteinExistence type="predicted"/>
<name>A0A4Z2DEZ0_SCHJA</name>
<dbReference type="InterPro" id="IPR043128">
    <property type="entry name" value="Rev_trsase/Diguanyl_cyclase"/>
</dbReference>
<dbReference type="PANTHER" id="PTHR47331">
    <property type="entry name" value="PHD-TYPE DOMAIN-CONTAINING PROTEIN"/>
    <property type="match status" value="1"/>
</dbReference>
<dbReference type="InterPro" id="IPR043502">
    <property type="entry name" value="DNA/RNA_pol_sf"/>
</dbReference>
<protein>
    <submittedName>
        <fullName evidence="1">Gag-Pol polyprotein</fullName>
    </submittedName>
</protein>
<dbReference type="SUPFAM" id="SSF56672">
    <property type="entry name" value="DNA/RNA polymerases"/>
    <property type="match status" value="1"/>
</dbReference>
<keyword evidence="2" id="KW-1185">Reference proteome</keyword>
<feature type="non-terminal residue" evidence="1">
    <location>
        <position position="1"/>
    </location>
</feature>
<dbReference type="OrthoDB" id="10057690at2759"/>
<evidence type="ECO:0000313" key="1">
    <source>
        <dbReference type="EMBL" id="TNN15031.1"/>
    </source>
</evidence>
<dbReference type="PANTHER" id="PTHR47331:SF1">
    <property type="entry name" value="GAG-LIKE PROTEIN"/>
    <property type="match status" value="1"/>
</dbReference>
<dbReference type="CDD" id="cd01644">
    <property type="entry name" value="RT_pepA17"/>
    <property type="match status" value="1"/>
</dbReference>
<gene>
    <name evidence="1" type="ORF">EWB00_001693</name>
</gene>
<organism evidence="1 2">
    <name type="scientific">Schistosoma japonicum</name>
    <name type="common">Blood fluke</name>
    <dbReference type="NCBI Taxonomy" id="6182"/>
    <lineage>
        <taxon>Eukaryota</taxon>
        <taxon>Metazoa</taxon>
        <taxon>Spiralia</taxon>
        <taxon>Lophotrochozoa</taxon>
        <taxon>Platyhelminthes</taxon>
        <taxon>Trematoda</taxon>
        <taxon>Digenea</taxon>
        <taxon>Strigeidida</taxon>
        <taxon>Schistosomatoidea</taxon>
        <taxon>Schistosomatidae</taxon>
        <taxon>Schistosoma</taxon>
    </lineage>
</organism>
<dbReference type="STRING" id="6182.A0A4Z2DEZ0"/>
<dbReference type="Gene3D" id="3.10.10.10">
    <property type="entry name" value="HIV Type 1 Reverse Transcriptase, subunit A, domain 1"/>
    <property type="match status" value="1"/>
</dbReference>
<sequence length="1076" mass="123617">EPTFEDLARFIEERVDIMCTRYGELAVNLKSDKRVRNKNVFTLQHSPSSQRHESYLVCILCKDNHFLDQCPTLLSLEADKRLDLIKEERLCRLCLKTNHVAKDCRLRRGCTVEGCGGRHHTLLHVTTDVSLSNANVTINYVSNSRAENEEPKVAFAVVPVILRNRDRTDVVDDLKLPMEYACVRIETMNGFREMRTNAVQPEVSSYESDESIRIKRVYVVPSLPKIKRVHLQGIDLRRCESKRIGLLVGCNVPEAHRNLEQRLGKPDEQYAIKTIFGWTLMGPLGTHVTSHIKLNHLSLSEIECTLERFYQQDLLEESQSKDKDLSIEDRTALRIMEKSITLVDCHYCISLPWKDTQLAWTDNKSYCLHRLNALRKRLCTSKDLARRYADAMKDYLIKGYAEIARPLSDKSNVWYLPHHPVVHQAKPEKIRIVFDCAAKYEGRSLNDRLLSGPDLTNSLLGVILRCRQERVAVMADIEAMFHQVKVTECDRDALRFLWWTNGDFTDSPEEFRMTVHLFGATSSPSCATFALNRTIEDNKENYDKEVYDMATRSFYVDDCLISTFNTETTYRIATQLKGMLSKGGFTQLIPEFNCFGPCVHIGHDDHTICRALGIGWNICDDTFRFYVGMVDEPVTRRNILSFVASIFDPMGYLAPVILPAKLILQELCKMKFSWDDLLVGEELKIALPRSLNAAECTGIELHMFSDASYNGYGAAGYLLLLKQQSIKECRLIFAKAKVAPIRATSIPRLELAAAVLSVKISKLIRTEMTVTILKTIYWTDSLVVLHSINNASKRFPTVFANRLAYIHEQTRPSGWCYVSSKLNLADLLSRGFMVNQERKLKRWLSGPTFLLQGHVQQEPHQHTNVCSHVNYMLSDNDLYPTENQPTFLNQFEAVNSWMKLQRMIAWLMRYKYFLTNKLTNQQHLTVAELRSAELNIIRLAQKECFNDIFKLLNHVSVVTSQKEVDRTIKVALCKSSSPLRHLKPVTVNEVIRVGGRLQQSGLPFEVRHSIILPHNHFITRLIIRHYHETNGHMGCRKWFSQPCQQAMAPLPEDRFMHHCNPFTVTGVDYFGPLFVK</sequence>
<dbReference type="EMBL" id="SKCS01000159">
    <property type="protein sequence ID" value="TNN15031.1"/>
    <property type="molecule type" value="Genomic_DNA"/>
</dbReference>
<dbReference type="Proteomes" id="UP000311919">
    <property type="component" value="Unassembled WGS sequence"/>
</dbReference>
<evidence type="ECO:0000313" key="2">
    <source>
        <dbReference type="Proteomes" id="UP000311919"/>
    </source>
</evidence>
<dbReference type="InterPro" id="IPR008042">
    <property type="entry name" value="Retrotrans_Pao"/>
</dbReference>
<dbReference type="Gene3D" id="3.30.70.270">
    <property type="match status" value="1"/>
</dbReference>
<accession>A0A4Z2DEZ0</accession>
<dbReference type="Pfam" id="PF05380">
    <property type="entry name" value="Peptidase_A17"/>
    <property type="match status" value="1"/>
</dbReference>
<reference evidence="1 2" key="1">
    <citation type="submission" date="2019-03" db="EMBL/GenBank/DDBJ databases">
        <title>An improved genome assembly of the fluke Schistosoma japonicum.</title>
        <authorList>
            <person name="Hu W."/>
            <person name="Luo F."/>
            <person name="Yin M."/>
            <person name="Mo X."/>
            <person name="Sun C."/>
            <person name="Wu Q."/>
            <person name="Zhu B."/>
            <person name="Xiang M."/>
            <person name="Wang J."/>
            <person name="Wang Y."/>
            <person name="Zhang T."/>
            <person name="Xu B."/>
            <person name="Zheng H."/>
            <person name="Feng Z."/>
        </authorList>
    </citation>
    <scope>NUCLEOTIDE SEQUENCE [LARGE SCALE GENOMIC DNA]</scope>
    <source>
        <strain evidence="1">HuSjv2</strain>
        <tissue evidence="1">Worms</tissue>
    </source>
</reference>
<comment type="caution">
    <text evidence="1">The sequence shown here is derived from an EMBL/GenBank/DDBJ whole genome shotgun (WGS) entry which is preliminary data.</text>
</comment>
<feature type="non-terminal residue" evidence="1">
    <location>
        <position position="1076"/>
    </location>
</feature>
<dbReference type="AlphaFoldDB" id="A0A4Z2DEZ0"/>